<comment type="similarity">
    <text evidence="1">Belongs to the SorC transcriptional regulatory family.</text>
</comment>
<evidence type="ECO:0000256" key="2">
    <source>
        <dbReference type="ARBA" id="ARBA00023015"/>
    </source>
</evidence>
<dbReference type="AlphaFoldDB" id="A0A859FH49"/>
<dbReference type="Proteomes" id="UP000318138">
    <property type="component" value="Chromosome"/>
</dbReference>
<dbReference type="InterPro" id="IPR037171">
    <property type="entry name" value="NagB/RpiA_transferase-like"/>
</dbReference>
<dbReference type="Gene3D" id="1.10.10.60">
    <property type="entry name" value="Homeodomain-like"/>
    <property type="match status" value="1"/>
</dbReference>
<evidence type="ECO:0000259" key="5">
    <source>
        <dbReference type="Pfam" id="PF04198"/>
    </source>
</evidence>
<dbReference type="Gene3D" id="3.40.50.1360">
    <property type="match status" value="1"/>
</dbReference>
<dbReference type="RefSeq" id="WP_176010434.1">
    <property type="nucleotide sequence ID" value="NZ_CP041372.2"/>
</dbReference>
<name>A0A859FH49_9BACI</name>
<evidence type="ECO:0000313" key="7">
    <source>
        <dbReference type="EMBL" id="QKS72457.1"/>
    </source>
</evidence>
<dbReference type="InterPro" id="IPR051054">
    <property type="entry name" value="SorC_transcr_regulators"/>
</dbReference>
<dbReference type="InterPro" id="IPR007630">
    <property type="entry name" value="RNA_pol_sigma70_r4"/>
</dbReference>
<dbReference type="InterPro" id="IPR013324">
    <property type="entry name" value="RNA_pol_sigma_r3/r4-like"/>
</dbReference>
<evidence type="ECO:0000313" key="8">
    <source>
        <dbReference type="Proteomes" id="UP000318138"/>
    </source>
</evidence>
<evidence type="ECO:0000256" key="3">
    <source>
        <dbReference type="ARBA" id="ARBA00023125"/>
    </source>
</evidence>
<proteinExistence type="inferred from homology"/>
<dbReference type="GO" id="GO:0003677">
    <property type="term" value="F:DNA binding"/>
    <property type="evidence" value="ECO:0007669"/>
    <property type="project" value="UniProtKB-KW"/>
</dbReference>
<dbReference type="PANTHER" id="PTHR34294:SF12">
    <property type="entry name" value="SUGAR-BINDING TRANSCRIPTIONAL REGULATOR"/>
    <property type="match status" value="1"/>
</dbReference>
<dbReference type="Pfam" id="PF04545">
    <property type="entry name" value="Sigma70_r4"/>
    <property type="match status" value="1"/>
</dbReference>
<dbReference type="SUPFAM" id="SSF100950">
    <property type="entry name" value="NagB/RpiA/CoA transferase-like"/>
    <property type="match status" value="1"/>
</dbReference>
<dbReference type="SUPFAM" id="SSF88659">
    <property type="entry name" value="Sigma3 and sigma4 domains of RNA polymerase sigma factors"/>
    <property type="match status" value="1"/>
</dbReference>
<sequence length="323" mass="35435">MGKTADDRRTMVKVAKLYYFEGMTQAQIAKIIGVSRPIISKLLTQARETKVVEIYIKDEYAHTVDVELQLEKRYGLNEVIIVPNKDLNEELTRKTLGKAAASHISKKAGSLSSIGVSWGKSVAAFVEEYPFERQDSLHVVPLIGGMGRSHLQLHSNMLALKLGEKLSSSCSYLYAPAMMENMKLKEQLLSFDDISHVLDEGRDVDIAVVGLGNPSVNSTMEEIGYLSSDDIQSLIDSGAVGDINSRFYDVKGEPIDHSLNDMIIALSLEDLKRIPETVAIVQGVDKAISIHAGLLNGAVNTLITDDETGRELLKYGDKLGLGR</sequence>
<keyword evidence="4" id="KW-0804">Transcription</keyword>
<keyword evidence="8" id="KW-1185">Reference proteome</keyword>
<protein>
    <submittedName>
        <fullName evidence="7">Sugar-binding transcriptional regulator</fullName>
    </submittedName>
</protein>
<dbReference type="GO" id="GO:0030246">
    <property type="term" value="F:carbohydrate binding"/>
    <property type="evidence" value="ECO:0007669"/>
    <property type="project" value="InterPro"/>
</dbReference>
<reference evidence="8" key="1">
    <citation type="submission" date="2019-07" db="EMBL/GenBank/DDBJ databases">
        <title>Bacillus alkalisoli sp. nov. isolated from saline soil.</title>
        <authorList>
            <person name="Sun J.-Q."/>
            <person name="Xu L."/>
        </authorList>
    </citation>
    <scope>NUCLEOTIDE SEQUENCE [LARGE SCALE GENOMIC DNA]</scope>
    <source>
        <strain evidence="8">M4U3P1</strain>
    </source>
</reference>
<organism evidence="7 8">
    <name type="scientific">Paenalkalicoccus suaedae</name>
    <dbReference type="NCBI Taxonomy" id="2592382"/>
    <lineage>
        <taxon>Bacteria</taxon>
        <taxon>Bacillati</taxon>
        <taxon>Bacillota</taxon>
        <taxon>Bacilli</taxon>
        <taxon>Bacillales</taxon>
        <taxon>Bacillaceae</taxon>
        <taxon>Paenalkalicoccus</taxon>
    </lineage>
</organism>
<evidence type="ECO:0000256" key="1">
    <source>
        <dbReference type="ARBA" id="ARBA00010466"/>
    </source>
</evidence>
<evidence type="ECO:0000259" key="6">
    <source>
        <dbReference type="Pfam" id="PF04545"/>
    </source>
</evidence>
<feature type="domain" description="RNA polymerase sigma-70 region 4" evidence="6">
    <location>
        <begin position="16"/>
        <end position="47"/>
    </location>
</feature>
<dbReference type="GO" id="GO:0006352">
    <property type="term" value="P:DNA-templated transcription initiation"/>
    <property type="evidence" value="ECO:0007669"/>
    <property type="project" value="InterPro"/>
</dbReference>
<accession>A0A859FH49</accession>
<dbReference type="InterPro" id="IPR007324">
    <property type="entry name" value="Sugar-bd_dom_put"/>
</dbReference>
<dbReference type="KEGG" id="psua:FLK61_38165"/>
<dbReference type="EMBL" id="CP041372">
    <property type="protein sequence ID" value="QKS72457.1"/>
    <property type="molecule type" value="Genomic_DNA"/>
</dbReference>
<feature type="domain" description="Sugar-binding" evidence="5">
    <location>
        <begin position="59"/>
        <end position="314"/>
    </location>
</feature>
<dbReference type="GO" id="GO:0003700">
    <property type="term" value="F:DNA-binding transcription factor activity"/>
    <property type="evidence" value="ECO:0007669"/>
    <property type="project" value="InterPro"/>
</dbReference>
<dbReference type="PANTHER" id="PTHR34294">
    <property type="entry name" value="TRANSCRIPTIONAL REGULATOR-RELATED"/>
    <property type="match status" value="1"/>
</dbReference>
<dbReference type="Pfam" id="PF04198">
    <property type="entry name" value="Sugar-bind"/>
    <property type="match status" value="1"/>
</dbReference>
<keyword evidence="2" id="KW-0805">Transcription regulation</keyword>
<gene>
    <name evidence="7" type="ORF">FLK61_38165</name>
</gene>
<keyword evidence="3" id="KW-0238">DNA-binding</keyword>
<evidence type="ECO:0000256" key="4">
    <source>
        <dbReference type="ARBA" id="ARBA00023163"/>
    </source>
</evidence>